<protein>
    <submittedName>
        <fullName evidence="3">DMT family transporter</fullName>
    </submittedName>
</protein>
<keyword evidence="1" id="KW-0812">Transmembrane</keyword>
<evidence type="ECO:0000256" key="1">
    <source>
        <dbReference type="SAM" id="Phobius"/>
    </source>
</evidence>
<feature type="transmembrane region" description="Helical" evidence="1">
    <location>
        <begin position="78"/>
        <end position="95"/>
    </location>
</feature>
<feature type="domain" description="EamA" evidence="2">
    <location>
        <begin position="158"/>
        <end position="289"/>
    </location>
</feature>
<evidence type="ECO:0000313" key="3">
    <source>
        <dbReference type="EMBL" id="UZF85735.1"/>
    </source>
</evidence>
<dbReference type="Pfam" id="PF00892">
    <property type="entry name" value="EamA"/>
    <property type="match status" value="2"/>
</dbReference>
<dbReference type="InterPro" id="IPR037185">
    <property type="entry name" value="EmrE-like"/>
</dbReference>
<dbReference type="SUPFAM" id="SSF103481">
    <property type="entry name" value="Multidrug resistance efflux transporter EmrE"/>
    <property type="match status" value="2"/>
</dbReference>
<feature type="transmembrane region" description="Helical" evidence="1">
    <location>
        <begin position="16"/>
        <end position="36"/>
    </location>
</feature>
<feature type="transmembrane region" description="Helical" evidence="1">
    <location>
        <begin position="217"/>
        <end position="242"/>
    </location>
</feature>
<accession>A0A9E8CKH7</accession>
<keyword evidence="1" id="KW-1133">Transmembrane helix</keyword>
<feature type="transmembrane region" description="Helical" evidence="1">
    <location>
        <begin position="249"/>
        <end position="269"/>
    </location>
</feature>
<dbReference type="GO" id="GO:0016020">
    <property type="term" value="C:membrane"/>
    <property type="evidence" value="ECO:0007669"/>
    <property type="project" value="InterPro"/>
</dbReference>
<gene>
    <name evidence="3" type="ORF">NWE54_18185</name>
</gene>
<feature type="transmembrane region" description="Helical" evidence="1">
    <location>
        <begin position="131"/>
        <end position="148"/>
    </location>
</feature>
<sequence>MNPGCPDRDQAGQRQGLALALASAAAFGTNIVSAQIAGQAGLSGPLLVFYRVLLMLVLVGGAALLWRSSLVLRRGERQPVLLFGLMTAMVGIAYLSSVAFVPVSVAAVVFYTFPVLIVLAEPVLTPAPFRADRLAVALAAFLGIALVVGPDLHGLDPRGLALAMLASLSATAQFFAAARCKETPTLPKLFWSHVVILPVTALVLLATGGFLPPQTFLLAPIAVAITYGGYIVGFLFQILALARVAPGPAGLAFCAEPVFAVIIAAIVLAERLGPLQYAGCALVIAAIATNVILEQTRRTVVPASIIPRPSGRGMIDPIDRTSD</sequence>
<organism evidence="3">
    <name type="scientific">Bosea sp. NBC_00436</name>
    <dbReference type="NCBI Taxonomy" id="2969620"/>
    <lineage>
        <taxon>Bacteria</taxon>
        <taxon>Pseudomonadati</taxon>
        <taxon>Pseudomonadota</taxon>
        <taxon>Alphaproteobacteria</taxon>
        <taxon>Hyphomicrobiales</taxon>
        <taxon>Boseaceae</taxon>
        <taxon>Bosea</taxon>
    </lineage>
</organism>
<feature type="transmembrane region" description="Helical" evidence="1">
    <location>
        <begin position="101"/>
        <end position="119"/>
    </location>
</feature>
<dbReference type="EMBL" id="CP102774">
    <property type="protein sequence ID" value="UZF85735.1"/>
    <property type="molecule type" value="Genomic_DNA"/>
</dbReference>
<name>A0A9E8CKH7_9HYPH</name>
<feature type="transmembrane region" description="Helical" evidence="1">
    <location>
        <begin position="275"/>
        <end position="293"/>
    </location>
</feature>
<feature type="domain" description="EamA" evidence="2">
    <location>
        <begin position="16"/>
        <end position="148"/>
    </location>
</feature>
<dbReference type="AlphaFoldDB" id="A0A9E8CKH7"/>
<evidence type="ECO:0000259" key="2">
    <source>
        <dbReference type="Pfam" id="PF00892"/>
    </source>
</evidence>
<proteinExistence type="predicted"/>
<reference evidence="3" key="1">
    <citation type="submission" date="2022-08" db="EMBL/GenBank/DDBJ databases">
        <title>Complete Genome Sequences of 2 Bosea sp. soil isolates.</title>
        <authorList>
            <person name="Alvarez Arevalo M."/>
            <person name="Sterndorff E.B."/>
            <person name="Faurdal D."/>
            <person name="Joergensen T.S."/>
            <person name="Weber T."/>
        </authorList>
    </citation>
    <scope>NUCLEOTIDE SEQUENCE</scope>
    <source>
        <strain evidence="3">NBC_00436</strain>
    </source>
</reference>
<dbReference type="InterPro" id="IPR000620">
    <property type="entry name" value="EamA_dom"/>
</dbReference>
<keyword evidence="1" id="KW-0472">Membrane</keyword>
<dbReference type="PANTHER" id="PTHR22911">
    <property type="entry name" value="ACYL-MALONYL CONDENSING ENZYME-RELATED"/>
    <property type="match status" value="1"/>
</dbReference>
<feature type="transmembrane region" description="Helical" evidence="1">
    <location>
        <begin position="160"/>
        <end position="178"/>
    </location>
</feature>
<feature type="transmembrane region" description="Helical" evidence="1">
    <location>
        <begin position="190"/>
        <end position="211"/>
    </location>
</feature>
<feature type="transmembrane region" description="Helical" evidence="1">
    <location>
        <begin position="48"/>
        <end position="66"/>
    </location>
</feature>